<dbReference type="InterPro" id="IPR020476">
    <property type="entry name" value="Nudix_hydrolase"/>
</dbReference>
<dbReference type="InterPro" id="IPR000086">
    <property type="entry name" value="NUDIX_hydrolase_dom"/>
</dbReference>
<keyword evidence="13" id="KW-0234">DNA repair</keyword>
<dbReference type="AlphaFoldDB" id="A0A6I6JKX0"/>
<keyword evidence="8" id="KW-0479">Metal-binding</keyword>
<dbReference type="FunFam" id="1.10.340.30:FF:000002">
    <property type="entry name" value="Adenine DNA glycosylase"/>
    <property type="match status" value="1"/>
</dbReference>
<dbReference type="GO" id="GO:0034039">
    <property type="term" value="F:8-oxo-7,8-dihydroguanine DNA N-glycosylase activity"/>
    <property type="evidence" value="ECO:0007669"/>
    <property type="project" value="TreeGrafter"/>
</dbReference>
<sequence>MDGTRFTRNLLDWYDANRRDLPWRDDPGPYPVWISEIMAQQTQMDRVVEYHRRWMRHYPDPEALAKAPEEAVLKSWEGLGYYNRARNIRKAAARIVDEFGGEFPSDPAVIRSLPGIGEYTAGAIASIAFGQPVPAIDANVLRVFARVLDIDTPIREKAGRGQVEACVRELLPEDRPGDFNQALMELGALVCSRLPDCPVCPVKEHCLAHARGTIGARPVLPPGKDIIRINMATGVLVHEGQALIQKRRPDDVWPGLWEFPGGCLEQGETPEEALVREYREEVELDVVPEEKITVVAYSYTRYRVTMHCYLCRPANGDVPAPVFNAAVEGGFVQPASLADYAFPSGHRRLIDFMRNDLRFAELFRLS</sequence>
<gene>
    <name evidence="16" type="primary">mutY</name>
    <name evidence="16" type="ORF">GM415_12640</name>
</gene>
<keyword evidence="7" id="KW-0004">4Fe-4S</keyword>
<keyword evidence="12" id="KW-0411">Iron-sulfur</keyword>
<dbReference type="CDD" id="cd03425">
    <property type="entry name" value="NUDIX_MutT_NudA_like"/>
    <property type="match status" value="1"/>
</dbReference>
<dbReference type="EC" id="3.2.2.31" evidence="5"/>
<evidence type="ECO:0000256" key="5">
    <source>
        <dbReference type="ARBA" id="ARBA00012045"/>
    </source>
</evidence>
<dbReference type="GO" id="GO:0032357">
    <property type="term" value="F:oxidized purine DNA binding"/>
    <property type="evidence" value="ECO:0007669"/>
    <property type="project" value="TreeGrafter"/>
</dbReference>
<dbReference type="InterPro" id="IPR029119">
    <property type="entry name" value="MutY_C"/>
</dbReference>
<keyword evidence="17" id="KW-1185">Reference proteome</keyword>
<dbReference type="InterPro" id="IPR015797">
    <property type="entry name" value="NUDIX_hydrolase-like_dom_sf"/>
</dbReference>
<keyword evidence="9" id="KW-0227">DNA damage</keyword>
<evidence type="ECO:0000256" key="12">
    <source>
        <dbReference type="ARBA" id="ARBA00023014"/>
    </source>
</evidence>
<dbReference type="Gene3D" id="1.10.1670.10">
    <property type="entry name" value="Helix-hairpin-Helix base-excision DNA repair enzymes (C-terminal)"/>
    <property type="match status" value="1"/>
</dbReference>
<dbReference type="InterPro" id="IPR003265">
    <property type="entry name" value="HhH-GPD_domain"/>
</dbReference>
<evidence type="ECO:0000259" key="15">
    <source>
        <dbReference type="PROSITE" id="PS51462"/>
    </source>
</evidence>
<dbReference type="GO" id="GO:0006298">
    <property type="term" value="P:mismatch repair"/>
    <property type="evidence" value="ECO:0007669"/>
    <property type="project" value="TreeGrafter"/>
</dbReference>
<dbReference type="PROSITE" id="PS51462">
    <property type="entry name" value="NUDIX"/>
    <property type="match status" value="1"/>
</dbReference>
<dbReference type="InterPro" id="IPR004036">
    <property type="entry name" value="Endonuclease-III-like_CS2"/>
</dbReference>
<evidence type="ECO:0000256" key="1">
    <source>
        <dbReference type="ARBA" id="ARBA00000843"/>
    </source>
</evidence>
<dbReference type="PANTHER" id="PTHR42944:SF1">
    <property type="entry name" value="ADENINE DNA GLYCOSYLASE"/>
    <property type="match status" value="1"/>
</dbReference>
<dbReference type="EMBL" id="CP046400">
    <property type="protein sequence ID" value="QGY40942.1"/>
    <property type="molecule type" value="Genomic_DNA"/>
</dbReference>
<evidence type="ECO:0000256" key="14">
    <source>
        <dbReference type="ARBA" id="ARBA00023295"/>
    </source>
</evidence>
<dbReference type="GO" id="GO:0006284">
    <property type="term" value="P:base-excision repair"/>
    <property type="evidence" value="ECO:0007669"/>
    <property type="project" value="InterPro"/>
</dbReference>
<evidence type="ECO:0000256" key="10">
    <source>
        <dbReference type="ARBA" id="ARBA00022801"/>
    </source>
</evidence>
<dbReference type="InterPro" id="IPR023170">
    <property type="entry name" value="HhH_base_excis_C"/>
</dbReference>
<evidence type="ECO:0000313" key="16">
    <source>
        <dbReference type="EMBL" id="QGY40942.1"/>
    </source>
</evidence>
<accession>A0A6I6JKX0</accession>
<dbReference type="InterPro" id="IPR044298">
    <property type="entry name" value="MIG/MutY"/>
</dbReference>
<evidence type="ECO:0000313" key="17">
    <source>
        <dbReference type="Proteomes" id="UP000428328"/>
    </source>
</evidence>
<comment type="catalytic activity">
    <reaction evidence="1">
        <text>Hydrolyzes free adenine bases from 7,8-dihydro-8-oxoguanine:adenine mismatched double-stranded DNA, leaving an apurinic site.</text>
        <dbReference type="EC" id="3.2.2.31"/>
    </reaction>
</comment>
<dbReference type="SMART" id="SM00478">
    <property type="entry name" value="ENDO3c"/>
    <property type="match status" value="1"/>
</dbReference>
<keyword evidence="10" id="KW-0378">Hydrolase</keyword>
<dbReference type="GO" id="GO:0051539">
    <property type="term" value="F:4 iron, 4 sulfur cluster binding"/>
    <property type="evidence" value="ECO:0007669"/>
    <property type="project" value="UniProtKB-KW"/>
</dbReference>
<dbReference type="CDD" id="cd00056">
    <property type="entry name" value="ENDO3c"/>
    <property type="match status" value="1"/>
</dbReference>
<dbReference type="GO" id="GO:0046872">
    <property type="term" value="F:metal ion binding"/>
    <property type="evidence" value="ECO:0007669"/>
    <property type="project" value="UniProtKB-KW"/>
</dbReference>
<dbReference type="RefSeq" id="WP_158948726.1">
    <property type="nucleotide sequence ID" value="NZ_CP046400.1"/>
</dbReference>
<evidence type="ECO:0000256" key="6">
    <source>
        <dbReference type="ARBA" id="ARBA00022023"/>
    </source>
</evidence>
<evidence type="ECO:0000256" key="9">
    <source>
        <dbReference type="ARBA" id="ARBA00022763"/>
    </source>
</evidence>
<comment type="cofactor">
    <cofactor evidence="2">
        <name>[4Fe-4S] cluster</name>
        <dbReference type="ChEBI" id="CHEBI:49883"/>
    </cofactor>
</comment>
<dbReference type="PRINTS" id="PR00502">
    <property type="entry name" value="NUDIXFAMILY"/>
</dbReference>
<evidence type="ECO:0000256" key="4">
    <source>
        <dbReference type="ARBA" id="ARBA00008343"/>
    </source>
</evidence>
<dbReference type="NCBIfam" id="TIGR01084">
    <property type="entry name" value="mutY"/>
    <property type="match status" value="1"/>
</dbReference>
<dbReference type="Proteomes" id="UP000428328">
    <property type="component" value="Chromosome"/>
</dbReference>
<feature type="domain" description="Nudix hydrolase" evidence="15">
    <location>
        <begin position="219"/>
        <end position="355"/>
    </location>
</feature>
<dbReference type="PANTHER" id="PTHR42944">
    <property type="entry name" value="ADENINE DNA GLYCOSYLASE"/>
    <property type="match status" value="1"/>
</dbReference>
<name>A0A6I6JKX0_9BACT</name>
<dbReference type="GO" id="GO:0035485">
    <property type="term" value="F:adenine/guanine mispair binding"/>
    <property type="evidence" value="ECO:0007669"/>
    <property type="project" value="TreeGrafter"/>
</dbReference>
<dbReference type="InterPro" id="IPR005760">
    <property type="entry name" value="A/G_AdeGlyc_MutY"/>
</dbReference>
<dbReference type="SUPFAM" id="SSF55811">
    <property type="entry name" value="Nudix"/>
    <property type="match status" value="1"/>
</dbReference>
<evidence type="ECO:0000256" key="7">
    <source>
        <dbReference type="ARBA" id="ARBA00022485"/>
    </source>
</evidence>
<dbReference type="GO" id="GO:0000701">
    <property type="term" value="F:purine-specific mismatch base pair DNA N-glycosylase activity"/>
    <property type="evidence" value="ECO:0007669"/>
    <property type="project" value="UniProtKB-EC"/>
</dbReference>
<protein>
    <recommendedName>
        <fullName evidence="6">Adenine DNA glycosylase</fullName>
        <ecNumber evidence="5">3.2.2.31</ecNumber>
    </recommendedName>
</protein>
<evidence type="ECO:0000256" key="3">
    <source>
        <dbReference type="ARBA" id="ARBA00002933"/>
    </source>
</evidence>
<comment type="function">
    <text evidence="3">Adenine glycosylase active on G-A mispairs. MutY also corrects error-prone DNA synthesis past GO lesions which are due to the oxidatively damaged form of guanine: 7,8-dihydro-8-oxoguanine (8-oxo-dGTP).</text>
</comment>
<dbReference type="Gene3D" id="3.90.79.10">
    <property type="entry name" value="Nucleoside Triphosphate Pyrophosphohydrolase"/>
    <property type="match status" value="1"/>
</dbReference>
<dbReference type="PROSITE" id="PS01155">
    <property type="entry name" value="ENDONUCLEASE_III_2"/>
    <property type="match status" value="1"/>
</dbReference>
<keyword evidence="11" id="KW-0408">Iron</keyword>
<dbReference type="KEGG" id="psel:GM415_12640"/>
<dbReference type="Pfam" id="PF00730">
    <property type="entry name" value="HhH-GPD"/>
    <property type="match status" value="1"/>
</dbReference>
<keyword evidence="14" id="KW-0326">Glycosidase</keyword>
<evidence type="ECO:0000256" key="13">
    <source>
        <dbReference type="ARBA" id="ARBA00023204"/>
    </source>
</evidence>
<evidence type="ECO:0000256" key="8">
    <source>
        <dbReference type="ARBA" id="ARBA00022723"/>
    </source>
</evidence>
<dbReference type="SUPFAM" id="SSF48150">
    <property type="entry name" value="DNA-glycosylase"/>
    <property type="match status" value="1"/>
</dbReference>
<evidence type="ECO:0000256" key="2">
    <source>
        <dbReference type="ARBA" id="ARBA00001966"/>
    </source>
</evidence>
<dbReference type="InterPro" id="IPR011257">
    <property type="entry name" value="DNA_glycosylase"/>
</dbReference>
<dbReference type="Pfam" id="PF14815">
    <property type="entry name" value="NUDIX_4"/>
    <property type="match status" value="1"/>
</dbReference>
<organism evidence="16 17">
    <name type="scientific">Pseudodesulfovibrio cashew</name>
    <dbReference type="NCBI Taxonomy" id="2678688"/>
    <lineage>
        <taxon>Bacteria</taxon>
        <taxon>Pseudomonadati</taxon>
        <taxon>Thermodesulfobacteriota</taxon>
        <taxon>Desulfovibrionia</taxon>
        <taxon>Desulfovibrionales</taxon>
        <taxon>Desulfovibrionaceae</taxon>
    </lineage>
</organism>
<proteinExistence type="inferred from homology"/>
<reference evidence="16 17" key="1">
    <citation type="submission" date="2019-11" db="EMBL/GenBank/DDBJ databases">
        <authorList>
            <person name="Zheng R.K."/>
            <person name="Sun C.M."/>
        </authorList>
    </citation>
    <scope>NUCLEOTIDE SEQUENCE [LARGE SCALE GENOMIC DNA]</scope>
    <source>
        <strain evidence="16 17">SRB007</strain>
    </source>
</reference>
<evidence type="ECO:0000256" key="11">
    <source>
        <dbReference type="ARBA" id="ARBA00023004"/>
    </source>
</evidence>
<comment type="similarity">
    <text evidence="4">Belongs to the Nth/MutY family.</text>
</comment>
<dbReference type="Gene3D" id="1.10.340.30">
    <property type="entry name" value="Hypothetical protein, domain 2"/>
    <property type="match status" value="1"/>
</dbReference>